<feature type="transmembrane region" description="Helical" evidence="1">
    <location>
        <begin position="12"/>
        <end position="30"/>
    </location>
</feature>
<dbReference type="RefSeq" id="WP_106925431.1">
    <property type="nucleotide sequence ID" value="NZ_PYFT01000001.1"/>
</dbReference>
<evidence type="ECO:0000313" key="2">
    <source>
        <dbReference type="EMBL" id="PSR52119.1"/>
    </source>
</evidence>
<reference evidence="2 3" key="1">
    <citation type="submission" date="2018-03" db="EMBL/GenBank/DDBJ databases">
        <title>Adhaeribacter sp. HMF7605 Genome sequencing and assembly.</title>
        <authorList>
            <person name="Kang H."/>
            <person name="Kang J."/>
            <person name="Cha I."/>
            <person name="Kim H."/>
            <person name="Joh K."/>
        </authorList>
    </citation>
    <scope>NUCLEOTIDE SEQUENCE [LARGE SCALE GENOMIC DNA]</scope>
    <source>
        <strain evidence="2 3">HMF7605</strain>
    </source>
</reference>
<dbReference type="EMBL" id="PYFT01000001">
    <property type="protein sequence ID" value="PSR52119.1"/>
    <property type="molecule type" value="Genomic_DNA"/>
</dbReference>
<protein>
    <recommendedName>
        <fullName evidence="4">DUF3592 domain-containing protein</fullName>
    </recommendedName>
</protein>
<keyword evidence="3" id="KW-1185">Reference proteome</keyword>
<evidence type="ECO:0000313" key="3">
    <source>
        <dbReference type="Proteomes" id="UP000240357"/>
    </source>
</evidence>
<keyword evidence="1" id="KW-0472">Membrane</keyword>
<dbReference type="Proteomes" id="UP000240357">
    <property type="component" value="Unassembled WGS sequence"/>
</dbReference>
<accession>A0A2T2Y9B6</accession>
<evidence type="ECO:0000256" key="1">
    <source>
        <dbReference type="SAM" id="Phobius"/>
    </source>
</evidence>
<sequence length="114" mass="13097">MKNQKKSSPLEVVCTFLILGVLFTGLFLFISNRRKQKFQSIKQESGITQGIVTSIKVYKGRSITVRYKVSGNIYEESDGLDAQDNVNKWDSVTIKYSIAKPELMITEFNEEFYK</sequence>
<keyword evidence="1" id="KW-0812">Transmembrane</keyword>
<evidence type="ECO:0008006" key="4">
    <source>
        <dbReference type="Google" id="ProtNLM"/>
    </source>
</evidence>
<dbReference type="OrthoDB" id="893645at2"/>
<comment type="caution">
    <text evidence="2">The sequence shown here is derived from an EMBL/GenBank/DDBJ whole genome shotgun (WGS) entry which is preliminary data.</text>
</comment>
<keyword evidence="1" id="KW-1133">Transmembrane helix</keyword>
<name>A0A2T2Y9B6_9BACT</name>
<gene>
    <name evidence="2" type="ORF">AHMF7605_00570</name>
</gene>
<organism evidence="2 3">
    <name type="scientific">Adhaeribacter arboris</name>
    <dbReference type="NCBI Taxonomy" id="2072846"/>
    <lineage>
        <taxon>Bacteria</taxon>
        <taxon>Pseudomonadati</taxon>
        <taxon>Bacteroidota</taxon>
        <taxon>Cytophagia</taxon>
        <taxon>Cytophagales</taxon>
        <taxon>Hymenobacteraceae</taxon>
        <taxon>Adhaeribacter</taxon>
    </lineage>
</organism>
<proteinExistence type="predicted"/>
<dbReference type="AlphaFoldDB" id="A0A2T2Y9B6"/>